<dbReference type="WBParaSite" id="MCOS_0000427001-mRNA-1">
    <property type="protein sequence ID" value="MCOS_0000427001-mRNA-1"/>
    <property type="gene ID" value="MCOS_0000427001"/>
</dbReference>
<accession>A0A0R3UBH2</accession>
<feature type="region of interest" description="Disordered" evidence="1">
    <location>
        <begin position="43"/>
        <end position="84"/>
    </location>
</feature>
<reference evidence="4" key="1">
    <citation type="submission" date="2017-02" db="UniProtKB">
        <authorList>
            <consortium name="WormBaseParasite"/>
        </authorList>
    </citation>
    <scope>IDENTIFICATION</scope>
</reference>
<sequence>MTEARRAPDPAFFALHNVQAMLSLEARKGATCEQRRCTAHSQLPIVGNYDDDNDSPRRRVASTNAPPQTSPSSQFGKPHNPPSRCLLDATSQLCRGECRKDASPLITHAGEICRCKTDVPLR</sequence>
<reference evidence="2 3" key="2">
    <citation type="submission" date="2018-10" db="EMBL/GenBank/DDBJ databases">
        <authorList>
            <consortium name="Pathogen Informatics"/>
        </authorList>
    </citation>
    <scope>NUCLEOTIDE SEQUENCE [LARGE SCALE GENOMIC DNA]</scope>
</reference>
<proteinExistence type="predicted"/>
<protein>
    <submittedName>
        <fullName evidence="2 4">Uncharacterized protein</fullName>
    </submittedName>
</protein>
<gene>
    <name evidence="2" type="ORF">MCOS_LOCUS4271</name>
</gene>
<evidence type="ECO:0000313" key="4">
    <source>
        <dbReference type="WBParaSite" id="MCOS_0000427001-mRNA-1"/>
    </source>
</evidence>
<organism evidence="4">
    <name type="scientific">Mesocestoides corti</name>
    <name type="common">Flatworm</name>
    <dbReference type="NCBI Taxonomy" id="53468"/>
    <lineage>
        <taxon>Eukaryota</taxon>
        <taxon>Metazoa</taxon>
        <taxon>Spiralia</taxon>
        <taxon>Lophotrochozoa</taxon>
        <taxon>Platyhelminthes</taxon>
        <taxon>Cestoda</taxon>
        <taxon>Eucestoda</taxon>
        <taxon>Cyclophyllidea</taxon>
        <taxon>Mesocestoididae</taxon>
        <taxon>Mesocestoides</taxon>
    </lineage>
</organism>
<name>A0A0R3UBH2_MESCO</name>
<dbReference type="EMBL" id="UXSR01001444">
    <property type="protein sequence ID" value="VDD78268.1"/>
    <property type="molecule type" value="Genomic_DNA"/>
</dbReference>
<evidence type="ECO:0000313" key="2">
    <source>
        <dbReference type="EMBL" id="VDD78268.1"/>
    </source>
</evidence>
<dbReference type="AlphaFoldDB" id="A0A0R3UBH2"/>
<evidence type="ECO:0000256" key="1">
    <source>
        <dbReference type="SAM" id="MobiDB-lite"/>
    </source>
</evidence>
<keyword evidence="3" id="KW-1185">Reference proteome</keyword>
<feature type="compositionally biased region" description="Polar residues" evidence="1">
    <location>
        <begin position="61"/>
        <end position="75"/>
    </location>
</feature>
<dbReference type="Proteomes" id="UP000267029">
    <property type="component" value="Unassembled WGS sequence"/>
</dbReference>
<evidence type="ECO:0000313" key="3">
    <source>
        <dbReference type="Proteomes" id="UP000267029"/>
    </source>
</evidence>